<dbReference type="NCBIfam" id="TIGR00132">
    <property type="entry name" value="gatA"/>
    <property type="match status" value="1"/>
</dbReference>
<dbReference type="GO" id="GO:0050567">
    <property type="term" value="F:glutaminyl-tRNA synthase (glutamine-hydrolyzing) activity"/>
    <property type="evidence" value="ECO:0007669"/>
    <property type="project" value="UniProtKB-UniRule"/>
</dbReference>
<evidence type="ECO:0000256" key="4">
    <source>
        <dbReference type="ARBA" id="ARBA00022840"/>
    </source>
</evidence>
<comment type="subcellular location">
    <subcellularLocation>
        <location evidence="7">Mitochondrion</location>
    </subcellularLocation>
</comment>
<dbReference type="HAMAP" id="MF_00120">
    <property type="entry name" value="GatA"/>
    <property type="match status" value="1"/>
</dbReference>
<evidence type="ECO:0000256" key="5">
    <source>
        <dbReference type="ARBA" id="ARBA00022917"/>
    </source>
</evidence>
<dbReference type="InterPro" id="IPR036928">
    <property type="entry name" value="AS_sf"/>
</dbReference>
<evidence type="ECO:0000256" key="3">
    <source>
        <dbReference type="ARBA" id="ARBA00022741"/>
    </source>
</evidence>
<keyword evidence="5 7" id="KW-0648">Protein biosynthesis</keyword>
<evidence type="ECO:0000256" key="2">
    <source>
        <dbReference type="ARBA" id="ARBA00022598"/>
    </source>
</evidence>
<accession>A0A8H7VFH6</accession>
<evidence type="ECO:0000259" key="8">
    <source>
        <dbReference type="Pfam" id="PF01425"/>
    </source>
</evidence>
<evidence type="ECO:0000256" key="6">
    <source>
        <dbReference type="ARBA" id="ARBA00047407"/>
    </source>
</evidence>
<comment type="catalytic activity">
    <reaction evidence="6 7">
        <text>L-glutamyl-tRNA(Gln) + L-glutamine + ATP + H2O = L-glutaminyl-tRNA(Gln) + L-glutamate + ADP + phosphate + H(+)</text>
        <dbReference type="Rhea" id="RHEA:17521"/>
        <dbReference type="Rhea" id="RHEA-COMP:9681"/>
        <dbReference type="Rhea" id="RHEA-COMP:9684"/>
        <dbReference type="ChEBI" id="CHEBI:15377"/>
        <dbReference type="ChEBI" id="CHEBI:15378"/>
        <dbReference type="ChEBI" id="CHEBI:29985"/>
        <dbReference type="ChEBI" id="CHEBI:30616"/>
        <dbReference type="ChEBI" id="CHEBI:43474"/>
        <dbReference type="ChEBI" id="CHEBI:58359"/>
        <dbReference type="ChEBI" id="CHEBI:78520"/>
        <dbReference type="ChEBI" id="CHEBI:78521"/>
        <dbReference type="ChEBI" id="CHEBI:456216"/>
        <dbReference type="EC" id="6.3.5.7"/>
    </reaction>
</comment>
<organism evidence="9 10">
    <name type="scientific">Circinella minor</name>
    <dbReference type="NCBI Taxonomy" id="1195481"/>
    <lineage>
        <taxon>Eukaryota</taxon>
        <taxon>Fungi</taxon>
        <taxon>Fungi incertae sedis</taxon>
        <taxon>Mucoromycota</taxon>
        <taxon>Mucoromycotina</taxon>
        <taxon>Mucoromycetes</taxon>
        <taxon>Mucorales</taxon>
        <taxon>Lichtheimiaceae</taxon>
        <taxon>Circinella</taxon>
    </lineage>
</organism>
<protein>
    <recommendedName>
        <fullName evidence="7">Glutamyl-tRNA(Gln) amidotransferase subunit A, mitochondrial</fullName>
        <shortName evidence="7">Glu-AdT subunit A</shortName>
        <ecNumber evidence="7">6.3.5.7</ecNumber>
    </recommendedName>
</protein>
<feature type="active site" description="Charge relay system" evidence="7">
    <location>
        <position position="81"/>
    </location>
</feature>
<dbReference type="GO" id="GO:0032543">
    <property type="term" value="P:mitochondrial translation"/>
    <property type="evidence" value="ECO:0007669"/>
    <property type="project" value="UniProtKB-UniRule"/>
</dbReference>
<dbReference type="EC" id="6.3.5.7" evidence="7"/>
<feature type="active site" description="Acyl-ester intermediate" evidence="7">
    <location>
        <position position="187"/>
    </location>
</feature>
<dbReference type="OrthoDB" id="421993at2759"/>
<dbReference type="GO" id="GO:0070681">
    <property type="term" value="P:glutaminyl-tRNAGln biosynthesis via transamidation"/>
    <property type="evidence" value="ECO:0007669"/>
    <property type="project" value="UniProtKB-UniRule"/>
</dbReference>
<keyword evidence="7" id="KW-0496">Mitochondrion</keyword>
<keyword evidence="2 7" id="KW-0436">Ligase</keyword>
<dbReference type="PROSITE" id="PS00571">
    <property type="entry name" value="AMIDASES"/>
    <property type="match status" value="1"/>
</dbReference>
<evidence type="ECO:0000256" key="1">
    <source>
        <dbReference type="ARBA" id="ARBA00008069"/>
    </source>
</evidence>
<comment type="similarity">
    <text evidence="1 7">Belongs to the amidase family. GatA subfamily.</text>
</comment>
<comment type="subunit">
    <text evidence="7">Subunit of the heterotrimeric GatCAB amidotransferase (AdT) complex, composed of A, B and C subunits.</text>
</comment>
<dbReference type="EMBL" id="JAEPRB010000222">
    <property type="protein sequence ID" value="KAG2218570.1"/>
    <property type="molecule type" value="Genomic_DNA"/>
</dbReference>
<reference evidence="9 10" key="1">
    <citation type="submission" date="2020-12" db="EMBL/GenBank/DDBJ databases">
        <title>Metabolic potential, ecology and presence of endohyphal bacteria is reflected in genomic diversity of Mucoromycotina.</title>
        <authorList>
            <person name="Muszewska A."/>
            <person name="Okrasinska A."/>
            <person name="Steczkiewicz K."/>
            <person name="Drgas O."/>
            <person name="Orlowska M."/>
            <person name="Perlinska-Lenart U."/>
            <person name="Aleksandrzak-Piekarczyk T."/>
            <person name="Szatraj K."/>
            <person name="Zielenkiewicz U."/>
            <person name="Pilsyk S."/>
            <person name="Malc E."/>
            <person name="Mieczkowski P."/>
            <person name="Kruszewska J.S."/>
            <person name="Biernat P."/>
            <person name="Pawlowska J."/>
        </authorList>
    </citation>
    <scope>NUCLEOTIDE SEQUENCE [LARGE SCALE GENOMIC DNA]</scope>
    <source>
        <strain evidence="9 10">CBS 142.35</strain>
    </source>
</reference>
<keyword evidence="4 7" id="KW-0067">ATP-binding</keyword>
<name>A0A8H7VFH6_9FUNG</name>
<dbReference type="GO" id="GO:0005739">
    <property type="term" value="C:mitochondrion"/>
    <property type="evidence" value="ECO:0007669"/>
    <property type="project" value="UniProtKB-SubCell"/>
</dbReference>
<dbReference type="InterPro" id="IPR020556">
    <property type="entry name" value="Amidase_CS"/>
</dbReference>
<keyword evidence="10" id="KW-1185">Reference proteome</keyword>
<dbReference type="SUPFAM" id="SSF75304">
    <property type="entry name" value="Amidase signature (AS) enzymes"/>
    <property type="match status" value="1"/>
</dbReference>
<dbReference type="Pfam" id="PF01425">
    <property type="entry name" value="Amidase"/>
    <property type="match status" value="1"/>
</dbReference>
<proteinExistence type="inferred from homology"/>
<dbReference type="PANTHER" id="PTHR11895:SF7">
    <property type="entry name" value="GLUTAMYL-TRNA(GLN) AMIDOTRANSFERASE SUBUNIT A, MITOCHONDRIAL"/>
    <property type="match status" value="1"/>
</dbReference>
<comment type="function">
    <text evidence="7">Allows the formation of correctly charged Gln-tRNA(Gln) through the transamidation of misacylated Glu-tRNA(Gln) in the mitochondria. The reaction takes place in the presence of glutamine and ATP through an activated gamma-phospho-Glu-tRNA(Gln).</text>
</comment>
<evidence type="ECO:0000313" key="10">
    <source>
        <dbReference type="Proteomes" id="UP000646827"/>
    </source>
</evidence>
<dbReference type="Gene3D" id="3.90.1300.10">
    <property type="entry name" value="Amidase signature (AS) domain"/>
    <property type="match status" value="1"/>
</dbReference>
<sequence>MLTRSLLTRRSFILIHHDKYTKNISTWNQAIDNVQLHNPQVNAFVAVEERQVLENLGSQSMQRHEQGTTLSPLDGAPIGIKDNFCTETLPTTCGSKILEGFISPYDATVVQRLKQAGAIIMGKTNMDEFGMGAANIYSHYGTVINPHDQEKENGNKRHVAGGSSGGSAAAVASGMCIAALGSDTGGSVRLPASYCGVVGYKPSYGRCSRYGLVTYANSLDTVGILAQDVNSARLVYDTISAYDSKDPTSMPNNLRTRIDDQDQKFVSRWHNKDDLTGLVIGIPQEYYVDPLSETVIDFWRQGIRFFKERGATIVPVSLPMTRFALPAYFTIALAEASSNLARYDGVRYGRRSQANREEDDEFLYADTRAEGFGSEVKRRIMLGTHILTAGTYDKNFLPAQKARRLVQEDFDKVFIQPNLLHHDEKMTDITENKGVHLLLTPSAMSPAPTIEECLPESDDSNDKRKEHHGAVDTYVNDVMTVPASLAGIPAISVPFEKSNGFPIGLQLLGQYGYDQFLLEIADIFSLAKLK</sequence>
<dbReference type="InterPro" id="IPR004412">
    <property type="entry name" value="GatA"/>
</dbReference>
<dbReference type="AlphaFoldDB" id="A0A8H7VFH6"/>
<evidence type="ECO:0000313" key="9">
    <source>
        <dbReference type="EMBL" id="KAG2218570.1"/>
    </source>
</evidence>
<dbReference type="PANTHER" id="PTHR11895">
    <property type="entry name" value="TRANSAMIDASE"/>
    <property type="match status" value="1"/>
</dbReference>
<dbReference type="InterPro" id="IPR023631">
    <property type="entry name" value="Amidase_dom"/>
</dbReference>
<gene>
    <name evidence="9" type="ORF">INT45_014159</name>
</gene>
<dbReference type="GO" id="GO:0005524">
    <property type="term" value="F:ATP binding"/>
    <property type="evidence" value="ECO:0007669"/>
    <property type="project" value="UniProtKB-KW"/>
</dbReference>
<keyword evidence="3 7" id="KW-0547">Nucleotide-binding</keyword>
<dbReference type="InterPro" id="IPR000120">
    <property type="entry name" value="Amidase"/>
</dbReference>
<dbReference type="Proteomes" id="UP000646827">
    <property type="component" value="Unassembled WGS sequence"/>
</dbReference>
<dbReference type="GO" id="GO:0030956">
    <property type="term" value="C:glutamyl-tRNA(Gln) amidotransferase complex"/>
    <property type="evidence" value="ECO:0007669"/>
    <property type="project" value="UniProtKB-UniRule"/>
</dbReference>
<feature type="active site" description="Charge relay system" evidence="7">
    <location>
        <position position="163"/>
    </location>
</feature>
<feature type="domain" description="Amidase" evidence="8">
    <location>
        <begin position="30"/>
        <end position="518"/>
    </location>
</feature>
<comment type="caution">
    <text evidence="9">The sequence shown here is derived from an EMBL/GenBank/DDBJ whole genome shotgun (WGS) entry which is preliminary data.</text>
</comment>
<evidence type="ECO:0000256" key="7">
    <source>
        <dbReference type="HAMAP-Rule" id="MF_03150"/>
    </source>
</evidence>